<comment type="caution">
    <text evidence="1">The sequence shown here is derived from an EMBL/GenBank/DDBJ whole genome shotgun (WGS) entry which is preliminary data.</text>
</comment>
<dbReference type="EMBL" id="VSSQ01024659">
    <property type="protein sequence ID" value="MPM72290.1"/>
    <property type="molecule type" value="Genomic_DNA"/>
</dbReference>
<accession>A0A645C3D9</accession>
<reference evidence="1" key="1">
    <citation type="submission" date="2019-08" db="EMBL/GenBank/DDBJ databases">
        <authorList>
            <person name="Kucharzyk K."/>
            <person name="Murdoch R.W."/>
            <person name="Higgins S."/>
            <person name="Loffler F."/>
        </authorList>
    </citation>
    <scope>NUCLEOTIDE SEQUENCE</scope>
</reference>
<name>A0A645C3D9_9ZZZZ</name>
<dbReference type="AlphaFoldDB" id="A0A645C3D9"/>
<evidence type="ECO:0000313" key="1">
    <source>
        <dbReference type="EMBL" id="MPM72290.1"/>
    </source>
</evidence>
<proteinExistence type="predicted"/>
<protein>
    <submittedName>
        <fullName evidence="1">Uncharacterized protein</fullName>
    </submittedName>
</protein>
<sequence length="155" mass="16718">MFERLENRAAGDFVKTHPLEIALEFLAQHLPEVPGDGLPFAVRVGREVDFDGLFGGGLQVGDGPGAARTGDVLGGEVMFDIDAEFALGQIADMAHRGHDFEIVSDHPGDGARLGRRLNDQKFAVFGTHGIRPEKNCYAYAFTLAHRTAVCQAALI</sequence>
<organism evidence="1">
    <name type="scientific">bioreactor metagenome</name>
    <dbReference type="NCBI Taxonomy" id="1076179"/>
    <lineage>
        <taxon>unclassified sequences</taxon>
        <taxon>metagenomes</taxon>
        <taxon>ecological metagenomes</taxon>
    </lineage>
</organism>
<gene>
    <name evidence="1" type="ORF">SDC9_119263</name>
</gene>